<evidence type="ECO:0000313" key="1">
    <source>
        <dbReference type="EMBL" id="CAK9104277.1"/>
    </source>
</evidence>
<proteinExistence type="predicted"/>
<accession>A0ABP0RUF7</accession>
<gene>
    <name evidence="1" type="ORF">CCMP2556_LOCUS48902</name>
</gene>
<reference evidence="1 2" key="1">
    <citation type="submission" date="2024-02" db="EMBL/GenBank/DDBJ databases">
        <authorList>
            <person name="Chen Y."/>
            <person name="Shah S."/>
            <person name="Dougan E. K."/>
            <person name="Thang M."/>
            <person name="Chan C."/>
        </authorList>
    </citation>
    <scope>NUCLEOTIDE SEQUENCE [LARGE SCALE GENOMIC DNA]</scope>
</reference>
<comment type="caution">
    <text evidence="1">The sequence shown here is derived from an EMBL/GenBank/DDBJ whole genome shotgun (WGS) entry which is preliminary data.</text>
</comment>
<evidence type="ECO:0000313" key="2">
    <source>
        <dbReference type="Proteomes" id="UP001642484"/>
    </source>
</evidence>
<keyword evidence="2" id="KW-1185">Reference proteome</keyword>
<dbReference type="EMBL" id="CAXAMN010026595">
    <property type="protein sequence ID" value="CAK9104277.1"/>
    <property type="molecule type" value="Genomic_DNA"/>
</dbReference>
<sequence length="133" mass="14082">AVRAFRNEYMCLRPWGCFVLGACSEDAWLGGTLAAKADAFGSSARFQKGHLRYLALLADSRRLNALLAELSAVQGLADSAAPEEACVLGCAAGAAGAADHASPADLDHLNIWAVEVRIKSENSKMIRSCDTEN</sequence>
<feature type="non-terminal residue" evidence="1">
    <location>
        <position position="133"/>
    </location>
</feature>
<organism evidence="1 2">
    <name type="scientific">Durusdinium trenchii</name>
    <dbReference type="NCBI Taxonomy" id="1381693"/>
    <lineage>
        <taxon>Eukaryota</taxon>
        <taxon>Sar</taxon>
        <taxon>Alveolata</taxon>
        <taxon>Dinophyceae</taxon>
        <taxon>Suessiales</taxon>
        <taxon>Symbiodiniaceae</taxon>
        <taxon>Durusdinium</taxon>
    </lineage>
</organism>
<name>A0ABP0RUF7_9DINO</name>
<dbReference type="Proteomes" id="UP001642484">
    <property type="component" value="Unassembled WGS sequence"/>
</dbReference>
<feature type="non-terminal residue" evidence="1">
    <location>
        <position position="1"/>
    </location>
</feature>
<protein>
    <submittedName>
        <fullName evidence="1">Uncharacterized protein</fullName>
    </submittedName>
</protein>